<dbReference type="Proteomes" id="UP000199118">
    <property type="component" value="Unassembled WGS sequence"/>
</dbReference>
<dbReference type="STRING" id="356660.SAMN05444336_11142"/>
<sequence>MSFDDTAFFSIWYWILTAVFWSLASHFTHGVPYDVLRRAQRHGGEDAEIADRLMRRMIVLVDHGAARWGVWGAAAAGFLLAALAVAGTLGDSEAATGLFLLFAPAAAIFGIQLAEARRIAPHLHEIPYEDLLAGFLRRRTANQIGGMLAVFLAVGLLTWLNQDRILLRGY</sequence>
<evidence type="ECO:0000313" key="3">
    <source>
        <dbReference type="Proteomes" id="UP000199118"/>
    </source>
</evidence>
<accession>A0A1H3EYG7</accession>
<evidence type="ECO:0000313" key="2">
    <source>
        <dbReference type="EMBL" id="SDX83587.1"/>
    </source>
</evidence>
<evidence type="ECO:0000256" key="1">
    <source>
        <dbReference type="SAM" id="Phobius"/>
    </source>
</evidence>
<protein>
    <recommendedName>
        <fullName evidence="4">Component of SufBCD complex</fullName>
    </recommendedName>
</protein>
<reference evidence="2 3" key="1">
    <citation type="submission" date="2016-10" db="EMBL/GenBank/DDBJ databases">
        <authorList>
            <person name="de Groot N.N."/>
        </authorList>
    </citation>
    <scope>NUCLEOTIDE SEQUENCE [LARGE SCALE GENOMIC DNA]</scope>
    <source>
        <strain evidence="2 3">DSM 17890</strain>
    </source>
</reference>
<organism evidence="2 3">
    <name type="scientific">Albimonas donghaensis</name>
    <dbReference type="NCBI Taxonomy" id="356660"/>
    <lineage>
        <taxon>Bacteria</taxon>
        <taxon>Pseudomonadati</taxon>
        <taxon>Pseudomonadota</taxon>
        <taxon>Alphaproteobacteria</taxon>
        <taxon>Rhodobacterales</taxon>
        <taxon>Paracoccaceae</taxon>
        <taxon>Albimonas</taxon>
    </lineage>
</organism>
<keyword evidence="1" id="KW-0472">Membrane</keyword>
<evidence type="ECO:0008006" key="4">
    <source>
        <dbReference type="Google" id="ProtNLM"/>
    </source>
</evidence>
<keyword evidence="1" id="KW-0812">Transmembrane</keyword>
<keyword evidence="1" id="KW-1133">Transmembrane helix</keyword>
<gene>
    <name evidence="2" type="ORF">SAMN05444336_11142</name>
</gene>
<dbReference type="OrthoDB" id="7847071at2"/>
<dbReference type="EMBL" id="FNMZ01000011">
    <property type="protein sequence ID" value="SDX83587.1"/>
    <property type="molecule type" value="Genomic_DNA"/>
</dbReference>
<dbReference type="AlphaFoldDB" id="A0A1H3EYG7"/>
<name>A0A1H3EYG7_9RHOB</name>
<feature type="transmembrane region" description="Helical" evidence="1">
    <location>
        <begin position="65"/>
        <end position="89"/>
    </location>
</feature>
<feature type="transmembrane region" description="Helical" evidence="1">
    <location>
        <begin position="144"/>
        <end position="160"/>
    </location>
</feature>
<feature type="transmembrane region" description="Helical" evidence="1">
    <location>
        <begin position="95"/>
        <end position="114"/>
    </location>
</feature>
<keyword evidence="3" id="KW-1185">Reference proteome</keyword>
<dbReference type="RefSeq" id="WP_092684936.1">
    <property type="nucleotide sequence ID" value="NZ_FNMZ01000011.1"/>
</dbReference>
<proteinExistence type="predicted"/>
<feature type="transmembrane region" description="Helical" evidence="1">
    <location>
        <begin position="12"/>
        <end position="31"/>
    </location>
</feature>